<dbReference type="GeneID" id="15807659"/>
<evidence type="ECO:0000313" key="2">
    <source>
        <dbReference type="EMBL" id="EKX74211.1"/>
    </source>
</evidence>
<comment type="caution">
    <text evidence="2">The sequence shown here is derived from an EMBL/GenBank/DDBJ whole genome shotgun (WGS) entry which is preliminary data.</text>
</comment>
<name>L1LFS9_THEEQ</name>
<organism evidence="2 3">
    <name type="scientific">Theileria equi strain WA</name>
    <dbReference type="NCBI Taxonomy" id="1537102"/>
    <lineage>
        <taxon>Eukaryota</taxon>
        <taxon>Sar</taxon>
        <taxon>Alveolata</taxon>
        <taxon>Apicomplexa</taxon>
        <taxon>Aconoidasida</taxon>
        <taxon>Piroplasmida</taxon>
        <taxon>Theileriidae</taxon>
        <taxon>Theileria</taxon>
    </lineage>
</organism>
<feature type="region of interest" description="Disordered" evidence="1">
    <location>
        <begin position="443"/>
        <end position="464"/>
    </location>
</feature>
<reference evidence="2 3" key="1">
    <citation type="journal article" date="2012" name="BMC Genomics">
        <title>Comparative genomic analysis and phylogenetic position of Theileria equi.</title>
        <authorList>
            <person name="Kappmeyer L.S."/>
            <person name="Thiagarajan M."/>
            <person name="Herndon D.R."/>
            <person name="Ramsay J.D."/>
            <person name="Caler E."/>
            <person name="Djikeng A."/>
            <person name="Gillespie J.J."/>
            <person name="Lau A.O."/>
            <person name="Roalson E.H."/>
            <person name="Silva J.C."/>
            <person name="Silva M.G."/>
            <person name="Suarez C.E."/>
            <person name="Ueti M.W."/>
            <person name="Nene V.M."/>
            <person name="Mealey R.H."/>
            <person name="Knowles D.P."/>
            <person name="Brayton K.A."/>
        </authorList>
    </citation>
    <scope>NUCLEOTIDE SEQUENCE [LARGE SCALE GENOMIC DNA]</scope>
    <source>
        <strain evidence="2 3">WA</strain>
    </source>
</reference>
<dbReference type="AlphaFoldDB" id="L1LFS9"/>
<accession>L1LFS9</accession>
<proteinExistence type="predicted"/>
<dbReference type="EMBL" id="ACOU01000002">
    <property type="protein sequence ID" value="EKX74211.1"/>
    <property type="molecule type" value="Genomic_DNA"/>
</dbReference>
<protein>
    <submittedName>
        <fullName evidence="2">Uncharacterized protein</fullName>
    </submittedName>
</protein>
<gene>
    <name evidence="2" type="ORF">BEWA_042490</name>
</gene>
<dbReference type="RefSeq" id="XP_004833663.1">
    <property type="nucleotide sequence ID" value="XM_004833606.1"/>
</dbReference>
<keyword evidence="3" id="KW-1185">Reference proteome</keyword>
<dbReference type="KEGG" id="beq:BEWA_042490"/>
<dbReference type="Proteomes" id="UP000031512">
    <property type="component" value="Unassembled WGS sequence"/>
</dbReference>
<evidence type="ECO:0000256" key="1">
    <source>
        <dbReference type="SAM" id="MobiDB-lite"/>
    </source>
</evidence>
<feature type="compositionally biased region" description="Acidic residues" evidence="1">
    <location>
        <begin position="453"/>
        <end position="463"/>
    </location>
</feature>
<dbReference type="VEuPathDB" id="PiroplasmaDB:BEWA_042490"/>
<sequence length="659" mass="74029">MSNETDTDSERKLVDIDISQAQDNGSYTDTCNNTINIHKVDNKPEKGYKRYTHIPLTGSYSISGINYSGEKQGGIDLSGDYKKKVTVYYLSYDVTNALPLIVGLEKDWGNNYYYYTRTNLSIFSSWKDEGVEVTSENQLLSKLTAITSQLHELVVLNLTETNDTYFANGDPRSHPETNTDTTISVSFSETIHTIYKRYKHSPVTKDISAIRLLSTKTTSTNIPFESPIYRNEYSEAHVYFWEGDNRHRNPLLLELKLTTSTFHSYYILSDGETDKKWKTESGITANTLRENLNKQNCGRNSAHIVKISEKGSSGGGTSYNCPSCSLKQVRVTKYDASDYSYSHHISEGFSRFEDKKTEHTGFTFTARIYSVYVYWYPSGPEGIPLLIYLQESNKWYQRQTLDSTKWTDVPRDKKPSDYKDDPTKIQGLLKDILPTVTINVGEGKQLTSGGSGEYEDPSGEGEEKEQIKVTRKDIEVDGGTVKYTSFTHCILKKDGFILGGIKYDESTTLSGITSSDILKHVTAYYYKGVSNFKFEDLLMIGFEKRGACSNNYAYYSRDDKGSTWTLLPDQKSELENPGLTQKLTEIKKKLEAEKNKSQNGAAGGHSSASSQNFGDRILKFIKSYPAEIGITGGLATVVTIVGIVKKFWGTIATILITSV</sequence>
<dbReference type="eggNOG" id="ENOG502QWUR">
    <property type="taxonomic scope" value="Eukaryota"/>
</dbReference>
<evidence type="ECO:0000313" key="3">
    <source>
        <dbReference type="Proteomes" id="UP000031512"/>
    </source>
</evidence>